<feature type="domain" description="Alpha/beta hydrolase fold-3" evidence="2">
    <location>
        <begin position="260"/>
        <end position="465"/>
    </location>
</feature>
<dbReference type="AlphaFoldDB" id="A0A9Q1QH27"/>
<evidence type="ECO:0000256" key="1">
    <source>
        <dbReference type="ARBA" id="ARBA00010515"/>
    </source>
</evidence>
<reference evidence="3" key="1">
    <citation type="submission" date="2022-04" db="EMBL/GenBank/DDBJ databases">
        <title>Carnegiea gigantea Genome sequencing and assembly v2.</title>
        <authorList>
            <person name="Copetti D."/>
            <person name="Sanderson M.J."/>
            <person name="Burquez A."/>
            <person name="Wojciechowski M.F."/>
        </authorList>
    </citation>
    <scope>NUCLEOTIDE SEQUENCE</scope>
    <source>
        <strain evidence="3">SGP5-SGP5p</strain>
        <tissue evidence="3">Aerial part</tissue>
    </source>
</reference>
<evidence type="ECO:0000259" key="2">
    <source>
        <dbReference type="Pfam" id="PF07859"/>
    </source>
</evidence>
<comment type="similarity">
    <text evidence="1">Belongs to the 'GDXG' lipolytic enzyme family.</text>
</comment>
<comment type="caution">
    <text evidence="3">The sequence shown here is derived from an EMBL/GenBank/DDBJ whole genome shotgun (WGS) entry which is preliminary data.</text>
</comment>
<dbReference type="InterPro" id="IPR050466">
    <property type="entry name" value="Carboxylest/Gibb_receptor"/>
</dbReference>
<dbReference type="PANTHER" id="PTHR23024">
    <property type="entry name" value="ARYLACETAMIDE DEACETYLASE"/>
    <property type="match status" value="1"/>
</dbReference>
<dbReference type="Proteomes" id="UP001153076">
    <property type="component" value="Unassembled WGS sequence"/>
</dbReference>
<dbReference type="InterPro" id="IPR029058">
    <property type="entry name" value="AB_hydrolase_fold"/>
</dbReference>
<dbReference type="InterPro" id="IPR013094">
    <property type="entry name" value="AB_hydrolase_3"/>
</dbReference>
<name>A0A9Q1QH27_9CARY</name>
<proteinExistence type="inferred from homology"/>
<dbReference type="OrthoDB" id="408631at2759"/>
<keyword evidence="4" id="KW-1185">Reference proteome</keyword>
<protein>
    <recommendedName>
        <fullName evidence="2">Alpha/beta hydrolase fold-3 domain-containing protein</fullName>
    </recommendedName>
</protein>
<evidence type="ECO:0000313" key="3">
    <source>
        <dbReference type="EMBL" id="KAJ8441912.1"/>
    </source>
</evidence>
<dbReference type="Pfam" id="PF07859">
    <property type="entry name" value="Abhydrolase_3"/>
    <property type="match status" value="1"/>
</dbReference>
<dbReference type="EMBL" id="JAKOGI010000149">
    <property type="protein sequence ID" value="KAJ8441912.1"/>
    <property type="molecule type" value="Genomic_DNA"/>
</dbReference>
<dbReference type="PANTHER" id="PTHR23024:SF632">
    <property type="entry name" value="2-HYDROXYISOFLAVANONE DEHYDRATASE-LIKE"/>
    <property type="match status" value="1"/>
</dbReference>
<organism evidence="3 4">
    <name type="scientific">Carnegiea gigantea</name>
    <dbReference type="NCBI Taxonomy" id="171969"/>
    <lineage>
        <taxon>Eukaryota</taxon>
        <taxon>Viridiplantae</taxon>
        <taxon>Streptophyta</taxon>
        <taxon>Embryophyta</taxon>
        <taxon>Tracheophyta</taxon>
        <taxon>Spermatophyta</taxon>
        <taxon>Magnoliopsida</taxon>
        <taxon>eudicotyledons</taxon>
        <taxon>Gunneridae</taxon>
        <taxon>Pentapetalae</taxon>
        <taxon>Caryophyllales</taxon>
        <taxon>Cactineae</taxon>
        <taxon>Cactaceae</taxon>
        <taxon>Cactoideae</taxon>
        <taxon>Echinocereeae</taxon>
        <taxon>Carnegiea</taxon>
    </lineage>
</organism>
<dbReference type="Gene3D" id="3.40.50.1820">
    <property type="entry name" value="alpha/beta hydrolase"/>
    <property type="match status" value="1"/>
</dbReference>
<accession>A0A9Q1QH27</accession>
<evidence type="ECO:0000313" key="4">
    <source>
        <dbReference type="Proteomes" id="UP001153076"/>
    </source>
</evidence>
<sequence length="491" mass="54317">MHTCSWLEMDAEPTNGIPRPGCAPMHSEWCSQGNGNRPGASASASKLLYSPPGNMVIQGLMQNHEQILEYFKAKGMSAEILASYKPVINTTTLMRELKQVQKKMTKALGVLNSTRHIVLYYEDALNNRTSDSGQAQRDQCLDPICQWFELGSGMYMSRAEPEFAKRNARLVSLHGGSGRGHGNSLDSLAQLIGPTCLGSARVYKNGRVERYILTSKVPPDFDLVTEAQSKDVTISEEPNIRARIFLPKIDPNKPGRFPLLVHYHGGGFCTGSAFGPMTKHTLTRLVSCGNIIAISIEYRLPPEHFLPIAYEDSWAGLRWVSAHAKGNGLEPWLNEYVDYDKVFLGGESAGANIAHDVAIQAAVNPLESITLVGLVLIHPYFASEVPDKLIQYLYPTSTGTHDDPKLNPGVDPRLSKLACKKVLVCVAEKDKLRDRGVAYYKSLMNSGWEGSAELLETEGEEHCFHLFNPTLEKTRSFLYQLASFISDDVNE</sequence>
<dbReference type="SUPFAM" id="SSF53474">
    <property type="entry name" value="alpha/beta-Hydrolases"/>
    <property type="match status" value="1"/>
</dbReference>
<dbReference type="GO" id="GO:0016787">
    <property type="term" value="F:hydrolase activity"/>
    <property type="evidence" value="ECO:0007669"/>
    <property type="project" value="InterPro"/>
</dbReference>
<gene>
    <name evidence="3" type="ORF">Cgig2_020057</name>
</gene>